<dbReference type="EMBL" id="MU117979">
    <property type="protein sequence ID" value="KAF9650980.1"/>
    <property type="molecule type" value="Genomic_DNA"/>
</dbReference>
<keyword evidence="1" id="KW-0378">Hydrolase</keyword>
<keyword evidence="2" id="KW-1185">Reference proteome</keyword>
<gene>
    <name evidence="1" type="ORF">BDM02DRAFT_3111289</name>
</gene>
<protein>
    <submittedName>
        <fullName evidence="1">Metallo-dependent hydrolase</fullName>
    </submittedName>
</protein>
<accession>A0ACB6ZMI6</accession>
<evidence type="ECO:0000313" key="2">
    <source>
        <dbReference type="Proteomes" id="UP000886501"/>
    </source>
</evidence>
<comment type="caution">
    <text evidence="1">The sequence shown here is derived from an EMBL/GenBank/DDBJ whole genome shotgun (WGS) entry which is preliminary data.</text>
</comment>
<evidence type="ECO:0000313" key="1">
    <source>
        <dbReference type="EMBL" id="KAF9650980.1"/>
    </source>
</evidence>
<dbReference type="Proteomes" id="UP000886501">
    <property type="component" value="Unassembled WGS sequence"/>
</dbReference>
<reference evidence="1" key="2">
    <citation type="journal article" date="2020" name="Nat. Commun.">
        <title>Large-scale genome sequencing of mycorrhizal fungi provides insights into the early evolution of symbiotic traits.</title>
        <authorList>
            <person name="Miyauchi S."/>
            <person name="Kiss E."/>
            <person name="Kuo A."/>
            <person name="Drula E."/>
            <person name="Kohler A."/>
            <person name="Sanchez-Garcia M."/>
            <person name="Morin E."/>
            <person name="Andreopoulos B."/>
            <person name="Barry K.W."/>
            <person name="Bonito G."/>
            <person name="Buee M."/>
            <person name="Carver A."/>
            <person name="Chen C."/>
            <person name="Cichocki N."/>
            <person name="Clum A."/>
            <person name="Culley D."/>
            <person name="Crous P.W."/>
            <person name="Fauchery L."/>
            <person name="Girlanda M."/>
            <person name="Hayes R.D."/>
            <person name="Keri Z."/>
            <person name="LaButti K."/>
            <person name="Lipzen A."/>
            <person name="Lombard V."/>
            <person name="Magnuson J."/>
            <person name="Maillard F."/>
            <person name="Murat C."/>
            <person name="Nolan M."/>
            <person name="Ohm R.A."/>
            <person name="Pangilinan J."/>
            <person name="Pereira M.F."/>
            <person name="Perotto S."/>
            <person name="Peter M."/>
            <person name="Pfister S."/>
            <person name="Riley R."/>
            <person name="Sitrit Y."/>
            <person name="Stielow J.B."/>
            <person name="Szollosi G."/>
            <person name="Zifcakova L."/>
            <person name="Stursova M."/>
            <person name="Spatafora J.W."/>
            <person name="Tedersoo L."/>
            <person name="Vaario L.M."/>
            <person name="Yamada A."/>
            <person name="Yan M."/>
            <person name="Wang P."/>
            <person name="Xu J."/>
            <person name="Bruns T."/>
            <person name="Baldrian P."/>
            <person name="Vilgalys R."/>
            <person name="Dunand C."/>
            <person name="Henrissat B."/>
            <person name="Grigoriev I.V."/>
            <person name="Hibbett D."/>
            <person name="Nagy L.G."/>
            <person name="Martin F.M."/>
        </authorList>
    </citation>
    <scope>NUCLEOTIDE SEQUENCE</scope>
    <source>
        <strain evidence="1">P2</strain>
    </source>
</reference>
<sequence>MSSPNGLVCFTNCLLPQEDGKLVEKDLWIDEQRGVILDAQRTFYERKERPGKIVDLCGNILSPGLIDIQINGAYGFDFSVYEDDQAYQNGLKNVAEKIVETGVTALVPTLITQERSSYPKLLRHLHPQRGEKSAHLLGWHIEGPFLQMAKRGAHNPTLVISAAGGLKAFEEIYGSENMGFTEDWLMSDSSETGRVGVRIITAAPEVEGVLDAVYELTKRGIIYSIGHSNAPTDVASSAMAHGARLITHLFNAMPQLHHRDPSIIGLLGASPHLSSYFSPVSSPTASTPKSTFRRSLSLKSKSILPGIFNGSGKESKKSLKATSEAFDDSDSPPLSPRSLLYQAATMARTPVATLDRPFYELIVDGIHSHPNSVRLAYNAHPEGCILITDAMKILDPNLKDGVHEWRDGKRFVKEGIKLYLEGTTTLAGSVVTLDTCVRNFVKFTGCSLGEAIKCATFNPARCLGIEHRKGTLRPGADADFTVFDKNGDVLSTWIKGKAVWNCS</sequence>
<reference evidence="1" key="1">
    <citation type="submission" date="2019-10" db="EMBL/GenBank/DDBJ databases">
        <authorList>
            <consortium name="DOE Joint Genome Institute"/>
            <person name="Kuo A."/>
            <person name="Miyauchi S."/>
            <person name="Kiss E."/>
            <person name="Drula E."/>
            <person name="Kohler A."/>
            <person name="Sanchez-Garcia M."/>
            <person name="Andreopoulos B."/>
            <person name="Barry K.W."/>
            <person name="Bonito G."/>
            <person name="Buee M."/>
            <person name="Carver A."/>
            <person name="Chen C."/>
            <person name="Cichocki N."/>
            <person name="Clum A."/>
            <person name="Culley D."/>
            <person name="Crous P.W."/>
            <person name="Fauchery L."/>
            <person name="Girlanda M."/>
            <person name="Hayes R."/>
            <person name="Keri Z."/>
            <person name="Labutti K."/>
            <person name="Lipzen A."/>
            <person name="Lombard V."/>
            <person name="Magnuson J."/>
            <person name="Maillard F."/>
            <person name="Morin E."/>
            <person name="Murat C."/>
            <person name="Nolan M."/>
            <person name="Ohm R."/>
            <person name="Pangilinan J."/>
            <person name="Pereira M."/>
            <person name="Perotto S."/>
            <person name="Peter M."/>
            <person name="Riley R."/>
            <person name="Sitrit Y."/>
            <person name="Stielow B."/>
            <person name="Szollosi G."/>
            <person name="Zifcakova L."/>
            <person name="Stursova M."/>
            <person name="Spatafora J.W."/>
            <person name="Tedersoo L."/>
            <person name="Vaario L.-M."/>
            <person name="Yamada A."/>
            <person name="Yan M."/>
            <person name="Wang P."/>
            <person name="Xu J."/>
            <person name="Bruns T."/>
            <person name="Baldrian P."/>
            <person name="Vilgalys R."/>
            <person name="Henrissat B."/>
            <person name="Grigoriev I.V."/>
            <person name="Hibbett D."/>
            <person name="Nagy L.G."/>
            <person name="Martin F.M."/>
        </authorList>
    </citation>
    <scope>NUCLEOTIDE SEQUENCE</scope>
    <source>
        <strain evidence="1">P2</strain>
    </source>
</reference>
<proteinExistence type="predicted"/>
<name>A0ACB6ZMI6_THEGA</name>
<organism evidence="1 2">
    <name type="scientific">Thelephora ganbajun</name>
    <name type="common">Ganba fungus</name>
    <dbReference type="NCBI Taxonomy" id="370292"/>
    <lineage>
        <taxon>Eukaryota</taxon>
        <taxon>Fungi</taxon>
        <taxon>Dikarya</taxon>
        <taxon>Basidiomycota</taxon>
        <taxon>Agaricomycotina</taxon>
        <taxon>Agaricomycetes</taxon>
        <taxon>Thelephorales</taxon>
        <taxon>Thelephoraceae</taxon>
        <taxon>Thelephora</taxon>
    </lineage>
</organism>